<dbReference type="SMART" id="SM00717">
    <property type="entry name" value="SANT"/>
    <property type="match status" value="2"/>
</dbReference>
<keyword evidence="5" id="KW-1185">Reference proteome</keyword>
<dbReference type="Gene3D" id="1.10.10.60">
    <property type="entry name" value="Homeodomain-like"/>
    <property type="match status" value="1"/>
</dbReference>
<organism evidence="4 5">
    <name type="scientific">Exophiala oligosperma</name>
    <dbReference type="NCBI Taxonomy" id="215243"/>
    <lineage>
        <taxon>Eukaryota</taxon>
        <taxon>Fungi</taxon>
        <taxon>Dikarya</taxon>
        <taxon>Ascomycota</taxon>
        <taxon>Pezizomycotina</taxon>
        <taxon>Eurotiomycetes</taxon>
        <taxon>Chaetothyriomycetidae</taxon>
        <taxon>Chaetothyriales</taxon>
        <taxon>Herpotrichiellaceae</taxon>
        <taxon>Exophiala</taxon>
    </lineage>
</organism>
<feature type="region of interest" description="Disordered" evidence="1">
    <location>
        <begin position="1"/>
        <end position="32"/>
    </location>
</feature>
<dbReference type="Pfam" id="PF00249">
    <property type="entry name" value="Myb_DNA-binding"/>
    <property type="match status" value="1"/>
</dbReference>
<dbReference type="GO" id="GO:0000978">
    <property type="term" value="F:RNA polymerase II cis-regulatory region sequence-specific DNA binding"/>
    <property type="evidence" value="ECO:0007669"/>
    <property type="project" value="TreeGrafter"/>
</dbReference>
<evidence type="ECO:0000313" key="4">
    <source>
        <dbReference type="EMBL" id="KIW35838.1"/>
    </source>
</evidence>
<evidence type="ECO:0000259" key="2">
    <source>
        <dbReference type="PROSITE" id="PS50090"/>
    </source>
</evidence>
<dbReference type="PANTHER" id="PTHR45614:SF51">
    <property type="entry name" value="MYB-LIKE DNA-BINDING PROTEIN BAS1"/>
    <property type="match status" value="1"/>
</dbReference>
<evidence type="ECO:0000313" key="5">
    <source>
        <dbReference type="Proteomes" id="UP000053342"/>
    </source>
</evidence>
<dbReference type="SUPFAM" id="SSF46689">
    <property type="entry name" value="Homeodomain-like"/>
    <property type="match status" value="1"/>
</dbReference>
<feature type="domain" description="HTH myb-type" evidence="3">
    <location>
        <begin position="20"/>
        <end position="70"/>
    </location>
</feature>
<evidence type="ECO:0000256" key="1">
    <source>
        <dbReference type="SAM" id="MobiDB-lite"/>
    </source>
</evidence>
<dbReference type="InterPro" id="IPR050560">
    <property type="entry name" value="MYB_TF"/>
</dbReference>
<dbReference type="GO" id="GO:0005634">
    <property type="term" value="C:nucleus"/>
    <property type="evidence" value="ECO:0007669"/>
    <property type="project" value="TreeGrafter"/>
</dbReference>
<sequence>MDISKLLSNQEENASGPGVRKKSTWSSEEDETVIKLRGKGQTWDKISKEMTGRSSTSCRLRYQNYLEKKTEWTETELANLAELYSRHREDMWTKISTMLGVSWEKAEDMHWVMKSTDRIARLYSSECEHMWKQIANEMGLPWKAVEKKHWHMDLKSPPQAG</sequence>
<feature type="compositionally biased region" description="Polar residues" evidence="1">
    <location>
        <begin position="1"/>
        <end position="13"/>
    </location>
</feature>
<dbReference type="HOGENOM" id="CLU_1643718_0_0_1"/>
<dbReference type="PROSITE" id="PS51294">
    <property type="entry name" value="HTH_MYB"/>
    <property type="match status" value="1"/>
</dbReference>
<protein>
    <recommendedName>
        <fullName evidence="6">Myb-like domain-containing protein</fullName>
    </recommendedName>
</protein>
<dbReference type="PROSITE" id="PS50090">
    <property type="entry name" value="MYB_LIKE"/>
    <property type="match status" value="1"/>
</dbReference>
<dbReference type="PANTHER" id="PTHR45614">
    <property type="entry name" value="MYB PROTEIN-RELATED"/>
    <property type="match status" value="1"/>
</dbReference>
<evidence type="ECO:0008006" key="6">
    <source>
        <dbReference type="Google" id="ProtNLM"/>
    </source>
</evidence>
<name>A0A0D2CXN1_9EURO</name>
<dbReference type="InterPro" id="IPR001005">
    <property type="entry name" value="SANT/Myb"/>
</dbReference>
<dbReference type="CDD" id="cd00167">
    <property type="entry name" value="SANT"/>
    <property type="match status" value="1"/>
</dbReference>
<dbReference type="GeneID" id="27363905"/>
<dbReference type="VEuPathDB" id="FungiDB:PV06_11831"/>
<dbReference type="RefSeq" id="XP_016256054.1">
    <property type="nucleotide sequence ID" value="XM_016413566.1"/>
</dbReference>
<proteinExistence type="predicted"/>
<reference evidence="4 5" key="1">
    <citation type="submission" date="2015-01" db="EMBL/GenBank/DDBJ databases">
        <title>The Genome Sequence of Exophiala oligosperma CBS72588.</title>
        <authorList>
            <consortium name="The Broad Institute Genomics Platform"/>
            <person name="Cuomo C."/>
            <person name="de Hoog S."/>
            <person name="Gorbushina A."/>
            <person name="Stielow B."/>
            <person name="Teixiera M."/>
            <person name="Abouelleil A."/>
            <person name="Chapman S.B."/>
            <person name="Priest M."/>
            <person name="Young S.K."/>
            <person name="Wortman J."/>
            <person name="Nusbaum C."/>
            <person name="Birren B."/>
        </authorList>
    </citation>
    <scope>NUCLEOTIDE SEQUENCE [LARGE SCALE GENOMIC DNA]</scope>
    <source>
        <strain evidence="4 5">CBS 72588</strain>
    </source>
</reference>
<dbReference type="STRING" id="215243.A0A0D2CXN1"/>
<dbReference type="InterPro" id="IPR017930">
    <property type="entry name" value="Myb_dom"/>
</dbReference>
<dbReference type="EMBL" id="KN847403">
    <property type="protein sequence ID" value="KIW35838.1"/>
    <property type="molecule type" value="Genomic_DNA"/>
</dbReference>
<dbReference type="OrthoDB" id="5371386at2759"/>
<dbReference type="AlphaFoldDB" id="A0A0D2CXN1"/>
<feature type="domain" description="Myb-like" evidence="2">
    <location>
        <begin position="21"/>
        <end position="66"/>
    </location>
</feature>
<dbReference type="GO" id="GO:0000981">
    <property type="term" value="F:DNA-binding transcription factor activity, RNA polymerase II-specific"/>
    <property type="evidence" value="ECO:0007669"/>
    <property type="project" value="TreeGrafter"/>
</dbReference>
<accession>A0A0D2CXN1</accession>
<dbReference type="Proteomes" id="UP000053342">
    <property type="component" value="Unassembled WGS sequence"/>
</dbReference>
<evidence type="ECO:0000259" key="3">
    <source>
        <dbReference type="PROSITE" id="PS51294"/>
    </source>
</evidence>
<dbReference type="InterPro" id="IPR009057">
    <property type="entry name" value="Homeodomain-like_sf"/>
</dbReference>
<gene>
    <name evidence="4" type="ORF">PV06_11831</name>
</gene>